<proteinExistence type="predicted"/>
<evidence type="ECO:0000256" key="1">
    <source>
        <dbReference type="SAM" id="Phobius"/>
    </source>
</evidence>
<feature type="domain" description="YcxB-like C-terminal" evidence="2">
    <location>
        <begin position="102"/>
        <end position="159"/>
    </location>
</feature>
<keyword evidence="1" id="KW-0812">Transmembrane</keyword>
<keyword evidence="1" id="KW-1133">Transmembrane helix</keyword>
<protein>
    <recommendedName>
        <fullName evidence="2">YcxB-like C-terminal domain-containing protein</fullName>
    </recommendedName>
</protein>
<dbReference type="STRING" id="1346286.SAMN05444362_101475"/>
<organism evidence="3 4">
    <name type="scientific">Dysgonomonas macrotermitis</name>
    <dbReference type="NCBI Taxonomy" id="1346286"/>
    <lineage>
        <taxon>Bacteria</taxon>
        <taxon>Pseudomonadati</taxon>
        <taxon>Bacteroidota</taxon>
        <taxon>Bacteroidia</taxon>
        <taxon>Bacteroidales</taxon>
        <taxon>Dysgonomonadaceae</taxon>
        <taxon>Dysgonomonas</taxon>
    </lineage>
</organism>
<dbReference type="Proteomes" id="UP000184480">
    <property type="component" value="Unassembled WGS sequence"/>
</dbReference>
<accession>A0A1M4U0K6</accession>
<feature type="transmembrane region" description="Helical" evidence="1">
    <location>
        <begin position="32"/>
        <end position="51"/>
    </location>
</feature>
<keyword evidence="4" id="KW-1185">Reference proteome</keyword>
<name>A0A1M4U0K6_9BACT</name>
<dbReference type="InterPro" id="IPR025588">
    <property type="entry name" value="YcxB-like_C"/>
</dbReference>
<sequence length="168" mass="19572">MENPEEIKISVKLDEKDVINFVYYGTRRRKSLILLLVVWIIVFIANLYIAVVSSYPFKLEDNIILIILPAIMFAYWGLLIYSGKSVFKNNPRLKEQLEYRINAETINVKGESFESTLTWDKTFGVTENKASIFIWQTKLTANIIPKRCITPEDKDFILKIGKPYSKKK</sequence>
<dbReference type="EMBL" id="FQUC01000001">
    <property type="protein sequence ID" value="SHE50301.1"/>
    <property type="molecule type" value="Genomic_DNA"/>
</dbReference>
<dbReference type="Pfam" id="PF14317">
    <property type="entry name" value="YcxB"/>
    <property type="match status" value="1"/>
</dbReference>
<reference evidence="4" key="1">
    <citation type="submission" date="2016-11" db="EMBL/GenBank/DDBJ databases">
        <authorList>
            <person name="Varghese N."/>
            <person name="Submissions S."/>
        </authorList>
    </citation>
    <scope>NUCLEOTIDE SEQUENCE [LARGE SCALE GENOMIC DNA]</scope>
    <source>
        <strain evidence="4">DSM 27370</strain>
    </source>
</reference>
<keyword evidence="1" id="KW-0472">Membrane</keyword>
<dbReference type="AlphaFoldDB" id="A0A1M4U0K6"/>
<evidence type="ECO:0000313" key="4">
    <source>
        <dbReference type="Proteomes" id="UP000184480"/>
    </source>
</evidence>
<dbReference type="RefSeq" id="WP_062175550.1">
    <property type="nucleotide sequence ID" value="NZ_BBXL01000001.1"/>
</dbReference>
<evidence type="ECO:0000313" key="3">
    <source>
        <dbReference type="EMBL" id="SHE50301.1"/>
    </source>
</evidence>
<dbReference type="OrthoDB" id="794779at2"/>
<evidence type="ECO:0000259" key="2">
    <source>
        <dbReference type="Pfam" id="PF14317"/>
    </source>
</evidence>
<gene>
    <name evidence="3" type="ORF">SAMN05444362_101475</name>
</gene>
<feature type="transmembrane region" description="Helical" evidence="1">
    <location>
        <begin position="63"/>
        <end position="82"/>
    </location>
</feature>